<reference evidence="3" key="1">
    <citation type="submission" date="2025-08" db="UniProtKB">
        <authorList>
            <consortium name="RefSeq"/>
        </authorList>
    </citation>
    <scope>IDENTIFICATION</scope>
</reference>
<feature type="compositionally biased region" description="Acidic residues" evidence="1">
    <location>
        <begin position="599"/>
        <end position="612"/>
    </location>
</feature>
<feature type="region of interest" description="Disordered" evidence="1">
    <location>
        <begin position="499"/>
        <end position="541"/>
    </location>
</feature>
<sequence>MSRQPRLKQPEHSYQTWKPRLVGRTKWDSPIPTSKRYWEKFCDDEEKKLVRSLDAPSKNSIMPHDGSGDGKVYSKKTCPFHRHEPAVKIFDDDIEKYLIDDPRASVSPNQRLSELPLPREAPKYRKTKGKINAVKKIKAITYPPKKLDHQPDDIMNLTRYAYKALKHSALNKNLNFKSEMWEETSEKSRASTDRSIVDTDGMKSDASESPAESGTRSPEFPSFHELREKLRAMWGQSIEEKAFKYKLLGSGSGNSSMIPAKSLARSAFSTKFARYETRESRSANVLDALPKVSCFRRRNRDRCLSCMHKSPRKMDETEGVCSRAMLLPEAEARDDSGSSSSDGLQEFQEELRTILCARLEEIPRYPEKVKDVSDKTTPSSHRVEQEDTTISTKVDPNQLKGKTPKTTGGSLSKSPKGVIKATSSLISISSGRSKISSSETHTSDDEEPSSPRTLGDDPSRYKNMAPCHLPTVLLHSMEPLRALKQRKPTTMEARIALMESATSTKEKSDDEYYEGAKAQSAPEKKSRTVEERPGKIGGEKDASLVRPRALLKVKSERLIPSIVEPARKDELRRGYSCASIQDLSKDSTRGTLEIPRNEAEDERGEVISSEEVDSVKESAPPGRTTEAERRAELPLSTAAEISRFLEGAIREDESPAIVLEMLANEFSSRVIKQHDAGTAAAIRRAKLAARLTKLLADSKRYLSPDKFPSDLVFSVKQPPIFNSRLLQRILPLDSYDLVAPILGMPFCCPEPVLKKKDVRIEIYEEEESDGEVPFDLVVHPPTSKDISRDEVGQIKLNPYALFLKKPRRKVVTWRPLTAEDLKGYDPEATLEMRARNITDRICRDFCEWLRVLGGTDKLIDEDVLRDMFEIEFTAEANRTIQMSMKEMPMVPSVVAAARQCHDAAELAMTRKHLIRDAEAETKPAKTMAFGTMIPWQHQFVPPENRVEETWMRCENVMLDLETMDVVWDGITHLESVRSFVKWLRERPQISLPDALMSAKITNPWKRSIASHSLAH</sequence>
<dbReference type="KEGG" id="dqu:106740664"/>
<organism evidence="2 3">
    <name type="scientific">Dinoponera quadriceps</name>
    <name type="common">South American ant</name>
    <dbReference type="NCBI Taxonomy" id="609295"/>
    <lineage>
        <taxon>Eukaryota</taxon>
        <taxon>Metazoa</taxon>
        <taxon>Ecdysozoa</taxon>
        <taxon>Arthropoda</taxon>
        <taxon>Hexapoda</taxon>
        <taxon>Insecta</taxon>
        <taxon>Pterygota</taxon>
        <taxon>Neoptera</taxon>
        <taxon>Endopterygota</taxon>
        <taxon>Hymenoptera</taxon>
        <taxon>Apocrita</taxon>
        <taxon>Aculeata</taxon>
        <taxon>Formicoidea</taxon>
        <taxon>Formicidae</taxon>
        <taxon>Ponerinae</taxon>
        <taxon>Ponerini</taxon>
        <taxon>Dinoponera</taxon>
    </lineage>
</organism>
<feature type="compositionally biased region" description="Polar residues" evidence="1">
    <location>
        <begin position="404"/>
        <end position="413"/>
    </location>
</feature>
<gene>
    <name evidence="3" type="primary">LOC106740664</name>
</gene>
<evidence type="ECO:0000313" key="2">
    <source>
        <dbReference type="Proteomes" id="UP000515204"/>
    </source>
</evidence>
<proteinExistence type="predicted"/>
<dbReference type="OrthoDB" id="6755972at2759"/>
<evidence type="ECO:0000256" key="1">
    <source>
        <dbReference type="SAM" id="MobiDB-lite"/>
    </source>
</evidence>
<feature type="compositionally biased region" description="Basic and acidic residues" evidence="1">
    <location>
        <begin position="522"/>
        <end position="541"/>
    </location>
</feature>
<accession>A0A6P3WMT2</accession>
<feature type="compositionally biased region" description="Basic and acidic residues" evidence="1">
    <location>
        <begin position="184"/>
        <end position="206"/>
    </location>
</feature>
<feature type="region of interest" description="Disordered" evidence="1">
    <location>
        <begin position="182"/>
        <end position="221"/>
    </location>
</feature>
<protein>
    <submittedName>
        <fullName evidence="3">Uncharacterized protein LOC106740664</fullName>
    </submittedName>
</protein>
<feature type="region of interest" description="Disordered" evidence="1">
    <location>
        <begin position="586"/>
        <end position="630"/>
    </location>
</feature>
<evidence type="ECO:0000313" key="3">
    <source>
        <dbReference type="RefSeq" id="XP_014467413.1"/>
    </source>
</evidence>
<dbReference type="Proteomes" id="UP000515204">
    <property type="component" value="Unplaced"/>
</dbReference>
<feature type="compositionally biased region" description="Low complexity" evidence="1">
    <location>
        <begin position="423"/>
        <end position="440"/>
    </location>
</feature>
<feature type="region of interest" description="Disordered" evidence="1">
    <location>
        <begin position="368"/>
        <end position="464"/>
    </location>
</feature>
<dbReference type="RefSeq" id="XP_014467413.1">
    <property type="nucleotide sequence ID" value="XM_014611927.1"/>
</dbReference>
<name>A0A6P3WMT2_DINQU</name>
<dbReference type="GeneID" id="106740664"/>
<keyword evidence="2" id="KW-1185">Reference proteome</keyword>
<dbReference type="AlphaFoldDB" id="A0A6P3WMT2"/>